<dbReference type="RefSeq" id="WP_172961804.1">
    <property type="nucleotide sequence ID" value="NZ_AP017378.1"/>
</dbReference>
<accession>A0A2Z6B3G2</accession>
<dbReference type="Pfam" id="PF00440">
    <property type="entry name" value="TetR_N"/>
    <property type="match status" value="1"/>
</dbReference>
<evidence type="ECO:0000256" key="3">
    <source>
        <dbReference type="ARBA" id="ARBA00023163"/>
    </source>
</evidence>
<keyword evidence="3" id="KW-0804">Transcription</keyword>
<evidence type="ECO:0000256" key="4">
    <source>
        <dbReference type="PROSITE-ProRule" id="PRU00335"/>
    </source>
</evidence>
<dbReference type="SUPFAM" id="SSF48498">
    <property type="entry name" value="Tetracyclin repressor-like, C-terminal domain"/>
    <property type="match status" value="1"/>
</dbReference>
<dbReference type="SUPFAM" id="SSF46689">
    <property type="entry name" value="Homeodomain-like"/>
    <property type="match status" value="1"/>
</dbReference>
<evidence type="ECO:0000256" key="2">
    <source>
        <dbReference type="ARBA" id="ARBA00023125"/>
    </source>
</evidence>
<keyword evidence="1" id="KW-0805">Transcription regulation</keyword>
<sequence length="193" mass="21693">MTKKESLLQAAKELFGEHGYNETTFKKISERAGVALGLLTHHYGNKEKLFMTAGLDVLEQLVARLKAAVAGADTGLQAVQRFCEEYLAFSIDPEENFLVLIRCSPYSDVKTREDAEVMEEKFTEVYDILEDCVRQGHDDGTIVQYPTKELATNVQCNLVGSVRTRLLTPYSPPSLYDDMLQFITRSLTTNKSV</sequence>
<keyword evidence="2 4" id="KW-0238">DNA-binding</keyword>
<dbReference type="GO" id="GO:0000976">
    <property type="term" value="F:transcription cis-regulatory region binding"/>
    <property type="evidence" value="ECO:0007669"/>
    <property type="project" value="TreeGrafter"/>
</dbReference>
<dbReference type="InterPro" id="IPR001647">
    <property type="entry name" value="HTH_TetR"/>
</dbReference>
<dbReference type="InterPro" id="IPR009057">
    <property type="entry name" value="Homeodomain-like_sf"/>
</dbReference>
<dbReference type="PANTHER" id="PTHR30055:SF234">
    <property type="entry name" value="HTH-TYPE TRANSCRIPTIONAL REGULATOR BETI"/>
    <property type="match status" value="1"/>
</dbReference>
<dbReference type="PRINTS" id="PR00455">
    <property type="entry name" value="HTHTETR"/>
</dbReference>
<feature type="DNA-binding region" description="H-T-H motif" evidence="4">
    <location>
        <begin position="24"/>
        <end position="43"/>
    </location>
</feature>
<dbReference type="EMBL" id="AP017378">
    <property type="protein sequence ID" value="BBD09978.1"/>
    <property type="molecule type" value="Genomic_DNA"/>
</dbReference>
<dbReference type="Gene3D" id="1.10.357.10">
    <property type="entry name" value="Tetracycline Repressor, domain 2"/>
    <property type="match status" value="1"/>
</dbReference>
<dbReference type="InterPro" id="IPR050109">
    <property type="entry name" value="HTH-type_TetR-like_transc_reg"/>
</dbReference>
<protein>
    <submittedName>
        <fullName evidence="6">TetR family transcriptional regulator</fullName>
    </submittedName>
</protein>
<dbReference type="AlphaFoldDB" id="A0A2Z6B3G2"/>
<evidence type="ECO:0000313" key="6">
    <source>
        <dbReference type="EMBL" id="BBD09978.1"/>
    </source>
</evidence>
<reference evidence="6 7" key="1">
    <citation type="journal article" date="2018" name="Sci. Adv.">
        <title>Multi-heme cytochromes provide a pathway for survival in energy-limited environments.</title>
        <authorList>
            <person name="Deng X."/>
            <person name="Dohmae N."/>
            <person name="Nealson K.H."/>
            <person name="Hashimoto K."/>
            <person name="Okamoto A."/>
        </authorList>
    </citation>
    <scope>NUCLEOTIDE SEQUENCE [LARGE SCALE GENOMIC DNA]</scope>
    <source>
        <strain evidence="6 7">IS5</strain>
    </source>
</reference>
<dbReference type="Proteomes" id="UP000269883">
    <property type="component" value="Chromosome"/>
</dbReference>
<gene>
    <name evidence="6" type="ORF">DFE_3252</name>
</gene>
<dbReference type="PROSITE" id="PS50977">
    <property type="entry name" value="HTH_TETR_2"/>
    <property type="match status" value="1"/>
</dbReference>
<evidence type="ECO:0000259" key="5">
    <source>
        <dbReference type="PROSITE" id="PS50977"/>
    </source>
</evidence>
<proteinExistence type="predicted"/>
<dbReference type="PANTHER" id="PTHR30055">
    <property type="entry name" value="HTH-TYPE TRANSCRIPTIONAL REGULATOR RUTR"/>
    <property type="match status" value="1"/>
</dbReference>
<keyword evidence="7" id="KW-1185">Reference proteome</keyword>
<dbReference type="GO" id="GO:0003700">
    <property type="term" value="F:DNA-binding transcription factor activity"/>
    <property type="evidence" value="ECO:0007669"/>
    <property type="project" value="TreeGrafter"/>
</dbReference>
<name>A0A2Z6B3G2_9BACT</name>
<evidence type="ECO:0000313" key="7">
    <source>
        <dbReference type="Proteomes" id="UP000269883"/>
    </source>
</evidence>
<dbReference type="Gene3D" id="1.10.10.60">
    <property type="entry name" value="Homeodomain-like"/>
    <property type="match status" value="1"/>
</dbReference>
<dbReference type="KEGG" id="dfl:DFE_3252"/>
<feature type="domain" description="HTH tetR-type" evidence="5">
    <location>
        <begin position="1"/>
        <end position="61"/>
    </location>
</feature>
<organism evidence="6 7">
    <name type="scientific">Desulfovibrio ferrophilus</name>
    <dbReference type="NCBI Taxonomy" id="241368"/>
    <lineage>
        <taxon>Bacteria</taxon>
        <taxon>Pseudomonadati</taxon>
        <taxon>Thermodesulfobacteriota</taxon>
        <taxon>Desulfovibrionia</taxon>
        <taxon>Desulfovibrionales</taxon>
        <taxon>Desulfovibrionaceae</taxon>
        <taxon>Desulfovibrio</taxon>
    </lineage>
</organism>
<dbReference type="InterPro" id="IPR036271">
    <property type="entry name" value="Tet_transcr_reg_TetR-rel_C_sf"/>
</dbReference>
<evidence type="ECO:0000256" key="1">
    <source>
        <dbReference type="ARBA" id="ARBA00023015"/>
    </source>
</evidence>